<dbReference type="KEGG" id="cyn:Cyan7425_2097"/>
<name>B8HUB5_CYAP4</name>
<dbReference type="EMBL" id="CP001344">
    <property type="protein sequence ID" value="ACL44460.1"/>
    <property type="molecule type" value="Genomic_DNA"/>
</dbReference>
<reference evidence="1" key="1">
    <citation type="submission" date="2009-01" db="EMBL/GenBank/DDBJ databases">
        <title>Complete sequence of chromosome Cyanothece sp. PCC 7425.</title>
        <authorList>
            <consortium name="US DOE Joint Genome Institute"/>
            <person name="Lucas S."/>
            <person name="Copeland A."/>
            <person name="Lapidus A."/>
            <person name="Glavina del Rio T."/>
            <person name="Dalin E."/>
            <person name="Tice H."/>
            <person name="Bruce D."/>
            <person name="Goodwin L."/>
            <person name="Pitluck S."/>
            <person name="Sims D."/>
            <person name="Meineke L."/>
            <person name="Brettin T."/>
            <person name="Detter J.C."/>
            <person name="Han C."/>
            <person name="Larimer F."/>
            <person name="Land M."/>
            <person name="Hauser L."/>
            <person name="Kyrpides N."/>
            <person name="Ovchinnikova G."/>
            <person name="Liberton M."/>
            <person name="Stoeckel J."/>
            <person name="Banerjee A."/>
            <person name="Singh A."/>
            <person name="Page L."/>
            <person name="Sato H."/>
            <person name="Zhao L."/>
            <person name="Sherman L."/>
            <person name="Pakrasi H."/>
            <person name="Richardson P."/>
        </authorList>
    </citation>
    <scope>NUCLEOTIDE SEQUENCE</scope>
    <source>
        <strain evidence="1">PCC 7425</strain>
    </source>
</reference>
<evidence type="ECO:0000313" key="1">
    <source>
        <dbReference type="EMBL" id="ACL44460.1"/>
    </source>
</evidence>
<gene>
    <name evidence="1" type="ordered locus">Cyan7425_2097</name>
</gene>
<protein>
    <submittedName>
        <fullName evidence="1">Uncharacterized protein</fullName>
    </submittedName>
</protein>
<dbReference type="AlphaFoldDB" id="B8HUB5"/>
<organism evidence="1">
    <name type="scientific">Cyanothece sp. (strain PCC 7425 / ATCC 29141)</name>
    <dbReference type="NCBI Taxonomy" id="395961"/>
    <lineage>
        <taxon>Bacteria</taxon>
        <taxon>Bacillati</taxon>
        <taxon>Cyanobacteriota</taxon>
        <taxon>Cyanophyceae</taxon>
        <taxon>Gomontiellales</taxon>
        <taxon>Cyanothecaceae</taxon>
        <taxon>Cyanothece</taxon>
    </lineage>
</organism>
<dbReference type="OrthoDB" id="505390at2"/>
<proteinExistence type="predicted"/>
<accession>B8HUB5</accession>
<dbReference type="STRING" id="395961.Cyan7425_2097"/>
<dbReference type="HOGENOM" id="CLU_1164349_0_0_3"/>
<dbReference type="PROSITE" id="PS51257">
    <property type="entry name" value="PROKAR_LIPOPROTEIN"/>
    <property type="match status" value="1"/>
</dbReference>
<sequence>MASRTIILSDPSTHPPVGSFACRDDIYKEDNMPVRRFKVIFIRCEVIRRLRRNDEYLLIVKNCDDGRVEEIPLNKFEYWEDKDGPTPVILSPEEIRERERIQEQIADRALADRLVSCIHNLQLQALKSEVGEEILKRVFNHRLTKEQRMRVKWASSLFPPPPPPPPLQLGEWVIYTGNNRHIGRDFADGLPIHMIKEGYAYCRKPDGYFTTWIAIGELKRHSSATPLESSVPLQVGHS</sequence>